<dbReference type="GO" id="GO:0009236">
    <property type="term" value="P:cobalamin biosynthetic process"/>
    <property type="evidence" value="ECO:0007669"/>
    <property type="project" value="UniProtKB-UniPathway"/>
</dbReference>
<dbReference type="InterPro" id="IPR029063">
    <property type="entry name" value="SAM-dependent_MTases_sf"/>
</dbReference>
<organism evidence="7 8">
    <name type="scientific">Rhodovulum sulfidophilum</name>
    <name type="common">Rhodobacter sulfidophilus</name>
    <dbReference type="NCBI Taxonomy" id="35806"/>
    <lineage>
        <taxon>Bacteria</taxon>
        <taxon>Pseudomonadati</taxon>
        <taxon>Pseudomonadota</taxon>
        <taxon>Alphaproteobacteria</taxon>
        <taxon>Rhodobacterales</taxon>
        <taxon>Paracoccaceae</taxon>
        <taxon>Rhodovulum</taxon>
    </lineage>
</organism>
<dbReference type="UniPathway" id="UPA00148"/>
<dbReference type="InterPro" id="IPR006365">
    <property type="entry name" value="Cbl_synth_CobL"/>
</dbReference>
<dbReference type="NCBIfam" id="TIGR02467">
    <property type="entry name" value="CbiE"/>
    <property type="match status" value="1"/>
</dbReference>
<reference evidence="7 8" key="1">
    <citation type="submission" date="2017-08" db="EMBL/GenBank/DDBJ databases">
        <title>Infants hospitalized years apart are colonized by the same room-sourced microbial strains.</title>
        <authorList>
            <person name="Brooks B."/>
            <person name="Olm M.R."/>
            <person name="Firek B.A."/>
            <person name="Baker R."/>
            <person name="Thomas B.C."/>
            <person name="Morowitz M.J."/>
            <person name="Banfield J.F."/>
        </authorList>
    </citation>
    <scope>NUCLEOTIDE SEQUENCE [LARGE SCALE GENOMIC DNA]</scope>
    <source>
        <strain evidence="7">S2_005_002_R2_34</strain>
    </source>
</reference>
<evidence type="ECO:0000256" key="1">
    <source>
        <dbReference type="ARBA" id="ARBA00004953"/>
    </source>
</evidence>
<dbReference type="GO" id="GO:0032259">
    <property type="term" value="P:methylation"/>
    <property type="evidence" value="ECO:0007669"/>
    <property type="project" value="UniProtKB-KW"/>
</dbReference>
<evidence type="ECO:0000256" key="2">
    <source>
        <dbReference type="ARBA" id="ARBA00022573"/>
    </source>
</evidence>
<sequence>MADPVSALTAASDIAPPAAAAPWLAIIGIGEDGLAGLSEASRATLDAAEIVFGGPRHLALGAIAADRAEAWPVPFALGPLLARRGRPTAALVSGDPFWHGAGASIAAHLAPGEWRAHPAPSSVALAAARLGWPLERVTCLGLHAAPAEHLAPHLARGARILCTLRDGAAAGELAGWLTDRGLGMARLTVLEALGGPRERVRAVPARAFALTDVAAPVAMAIDLAEAPRGTGRARAPGLPEAAFASDGQITKSPVRALTLAALAPRPGEHLWDIGAGSGSVSVEWLLAAPGTSATALEPRADRTRNIAANATAFGLADRLRLVEGRAPEALDALPPPDAIFVGGGGSAELFDRLWQLAPPGARIVANAVTLETEALLVALAARRGGELLRMDFARAEPLGRSRGWQPLRPVTQWSVTR</sequence>
<evidence type="ECO:0000256" key="4">
    <source>
        <dbReference type="ARBA" id="ARBA00022679"/>
    </source>
</evidence>
<dbReference type="NCBIfam" id="TIGR02469">
    <property type="entry name" value="CbiT"/>
    <property type="match status" value="1"/>
</dbReference>
<evidence type="ECO:0000256" key="5">
    <source>
        <dbReference type="ARBA" id="ARBA00022691"/>
    </source>
</evidence>
<accession>A0A2W5ND13</accession>
<evidence type="ECO:0000313" key="8">
    <source>
        <dbReference type="Proteomes" id="UP000249185"/>
    </source>
</evidence>
<name>A0A2W5ND13_RHOSU</name>
<dbReference type="Gene3D" id="3.40.50.150">
    <property type="entry name" value="Vaccinia Virus protein VP39"/>
    <property type="match status" value="1"/>
</dbReference>
<keyword evidence="2" id="KW-0169">Cobalamin biosynthesis</keyword>
<dbReference type="Proteomes" id="UP000249185">
    <property type="component" value="Unassembled WGS sequence"/>
</dbReference>
<dbReference type="Pfam" id="PF00590">
    <property type="entry name" value="TP_methylase"/>
    <property type="match status" value="1"/>
</dbReference>
<dbReference type="InterPro" id="IPR014776">
    <property type="entry name" value="4pyrrole_Mease_sub2"/>
</dbReference>
<comment type="caution">
    <text evidence="7">The sequence shown here is derived from an EMBL/GenBank/DDBJ whole genome shotgun (WGS) entry which is preliminary data.</text>
</comment>
<dbReference type="InterPro" id="IPR014777">
    <property type="entry name" value="4pyrrole_Mease_sub1"/>
</dbReference>
<protein>
    <submittedName>
        <fullName evidence="7">Cobalamin biosynthesis bifunctional protein CbiET</fullName>
    </submittedName>
</protein>
<evidence type="ECO:0000259" key="6">
    <source>
        <dbReference type="Pfam" id="PF00590"/>
    </source>
</evidence>
<gene>
    <name evidence="7" type="ORF">DI556_04335</name>
</gene>
<dbReference type="InterPro" id="IPR000878">
    <property type="entry name" value="4pyrrol_Mease"/>
</dbReference>
<dbReference type="Gene3D" id="3.40.1010.10">
    <property type="entry name" value="Cobalt-precorrin-4 Transmethylase, Domain 1"/>
    <property type="match status" value="1"/>
</dbReference>
<keyword evidence="3" id="KW-0489">Methyltransferase</keyword>
<dbReference type="PANTHER" id="PTHR43182">
    <property type="entry name" value="COBALT-PRECORRIN-6B C(15)-METHYLTRANSFERASE (DECARBOXYLATING)"/>
    <property type="match status" value="1"/>
</dbReference>
<dbReference type="Gene3D" id="3.30.950.10">
    <property type="entry name" value="Methyltransferase, Cobalt-precorrin-4 Transmethylase, Domain 2"/>
    <property type="match status" value="1"/>
</dbReference>
<comment type="pathway">
    <text evidence="1">Cofactor biosynthesis; adenosylcobalamin biosynthesis.</text>
</comment>
<keyword evidence="4" id="KW-0808">Transferase</keyword>
<dbReference type="CDD" id="cd11644">
    <property type="entry name" value="Precorrin-6Y-MT"/>
    <property type="match status" value="1"/>
</dbReference>
<evidence type="ECO:0000313" key="7">
    <source>
        <dbReference type="EMBL" id="PZQ51402.1"/>
    </source>
</evidence>
<dbReference type="EMBL" id="QFPW01000002">
    <property type="protein sequence ID" value="PZQ51402.1"/>
    <property type="molecule type" value="Genomic_DNA"/>
</dbReference>
<dbReference type="InterPro" id="IPR035996">
    <property type="entry name" value="4pyrrol_Methylase_sf"/>
</dbReference>
<proteinExistence type="predicted"/>
<dbReference type="SUPFAM" id="SSF53335">
    <property type="entry name" value="S-adenosyl-L-methionine-dependent methyltransferases"/>
    <property type="match status" value="1"/>
</dbReference>
<evidence type="ECO:0000256" key="3">
    <source>
        <dbReference type="ARBA" id="ARBA00022603"/>
    </source>
</evidence>
<dbReference type="GO" id="GO:0008276">
    <property type="term" value="F:protein methyltransferase activity"/>
    <property type="evidence" value="ECO:0007669"/>
    <property type="project" value="InterPro"/>
</dbReference>
<dbReference type="InterPro" id="IPR014008">
    <property type="entry name" value="Cbl_synth_MTase_CbiT"/>
</dbReference>
<dbReference type="InterPro" id="IPR050714">
    <property type="entry name" value="Cobalamin_biosynth_MTase"/>
</dbReference>
<dbReference type="SUPFAM" id="SSF53790">
    <property type="entry name" value="Tetrapyrrole methylase"/>
    <property type="match status" value="1"/>
</dbReference>
<keyword evidence="5" id="KW-0949">S-adenosyl-L-methionine</keyword>
<dbReference type="PANTHER" id="PTHR43182:SF1">
    <property type="entry name" value="COBALT-PRECORRIN-7 C(5)-METHYLTRANSFERASE"/>
    <property type="match status" value="1"/>
</dbReference>
<dbReference type="AlphaFoldDB" id="A0A2W5ND13"/>
<dbReference type="PIRSF" id="PIRSF036428">
    <property type="entry name" value="CobL"/>
    <property type="match status" value="1"/>
</dbReference>
<feature type="domain" description="Tetrapyrrole methylase" evidence="6">
    <location>
        <begin position="24"/>
        <end position="206"/>
    </location>
</feature>
<dbReference type="InterPro" id="IPR012818">
    <property type="entry name" value="CbiE"/>
</dbReference>